<protein>
    <submittedName>
        <fullName evidence="1">Uncharacterized protein</fullName>
    </submittedName>
</protein>
<feature type="non-terminal residue" evidence="1">
    <location>
        <position position="44"/>
    </location>
</feature>
<dbReference type="AlphaFoldDB" id="A0A099ZGJ0"/>
<dbReference type="Proteomes" id="UP000053641">
    <property type="component" value="Unassembled WGS sequence"/>
</dbReference>
<name>A0A099ZGJ0_TINGU</name>
<sequence>NGLKLHQVRLKLDIRKNFDTEREVKHWQRLPMEVVESLSLAGFK</sequence>
<feature type="non-terminal residue" evidence="1">
    <location>
        <position position="1"/>
    </location>
</feature>
<reference evidence="1 2" key="1">
    <citation type="submission" date="2014-06" db="EMBL/GenBank/DDBJ databases">
        <title>Genome evolution of avian class.</title>
        <authorList>
            <person name="Zhang G."/>
            <person name="Li C."/>
        </authorList>
    </citation>
    <scope>NUCLEOTIDE SEQUENCE [LARGE SCALE GENOMIC DNA]</scope>
    <source>
        <strain evidence="1">BGI_N309</strain>
    </source>
</reference>
<gene>
    <name evidence="1" type="ORF">N309_03426</name>
</gene>
<dbReference type="EMBL" id="KL892814">
    <property type="protein sequence ID" value="KGL80158.1"/>
    <property type="molecule type" value="Genomic_DNA"/>
</dbReference>
<organism evidence="1 2">
    <name type="scientific">Tinamus guttatus</name>
    <name type="common">White-throated tinamou</name>
    <dbReference type="NCBI Taxonomy" id="94827"/>
    <lineage>
        <taxon>Eukaryota</taxon>
        <taxon>Metazoa</taxon>
        <taxon>Chordata</taxon>
        <taxon>Craniata</taxon>
        <taxon>Vertebrata</taxon>
        <taxon>Euteleostomi</taxon>
        <taxon>Archelosauria</taxon>
        <taxon>Archosauria</taxon>
        <taxon>Dinosauria</taxon>
        <taxon>Saurischia</taxon>
        <taxon>Theropoda</taxon>
        <taxon>Coelurosauria</taxon>
        <taxon>Aves</taxon>
        <taxon>Palaeognathae</taxon>
        <taxon>Tinamiformes</taxon>
        <taxon>Tinamidae</taxon>
        <taxon>Tinamus</taxon>
    </lineage>
</organism>
<keyword evidence="2" id="KW-1185">Reference proteome</keyword>
<evidence type="ECO:0000313" key="1">
    <source>
        <dbReference type="EMBL" id="KGL80158.1"/>
    </source>
</evidence>
<evidence type="ECO:0000313" key="2">
    <source>
        <dbReference type="Proteomes" id="UP000053641"/>
    </source>
</evidence>
<proteinExistence type="predicted"/>
<accession>A0A099ZGJ0</accession>